<dbReference type="Gene3D" id="3.30.830.10">
    <property type="entry name" value="Metalloenzyme, LuxS/M16 peptidase-like"/>
    <property type="match status" value="2"/>
</dbReference>
<feature type="domain" description="Peptidase M16 N-terminal" evidence="1">
    <location>
        <begin position="64"/>
        <end position="195"/>
    </location>
</feature>
<accession>A0A0S4PS17</accession>
<sequence length="443" mass="48959">MKYIYAFLMIFTICIGGCMSKEKEADIQKQGQKSKVSSAVDSIHINGVKVPFIFEGSANLPVGSLQLVFMGGSADSDIPGLASMSAKILNEGTKALGNVGFANELESKAIDLYASAGFQTLSFNISYLKEFEDESLRLFAMLLKDPNLTQSSLNKLKDLTLSKLARDESDFDEVASKNLNKILFKGTPLAIPVIGERESIESMTLKDIEAFLARNLVLNRLIIVAGGDMQEAEIKSKLGTLLESLPKGEAKQRLHFKVSKEIDSIIEKKPTEQAFIYFGAPFDVADKEKNYIAKVMSFILGGSGFGSRIMEEVRVKRGLAYSASLSISVGGIADYASGHLQTKLENKDEAIQVVKEVLNDFITNGATQEELDAAKAFLQGSEPLREERLSQRLNVAFMNYFKGLPLDYHKQELQRINNLSLEELNSYIKSHKEILQMSFSIVE</sequence>
<protein>
    <submittedName>
        <fullName evidence="3">Putative PROCESSING PROTEASE</fullName>
    </submittedName>
</protein>
<dbReference type="AlphaFoldDB" id="A0A0S4PS17"/>
<dbReference type="RefSeq" id="WP_328590461.1">
    <property type="nucleotide sequence ID" value="NZ_CALCDF010000030.1"/>
</dbReference>
<name>A0A0S4PS17_9HELI</name>
<dbReference type="PANTHER" id="PTHR11851:SF225">
    <property type="entry name" value="NON-PEPTIDASE HOMOLOG YMXG"/>
    <property type="match status" value="1"/>
</dbReference>
<dbReference type="SUPFAM" id="SSF63411">
    <property type="entry name" value="LuxS/MPP-like metallohydrolase"/>
    <property type="match status" value="2"/>
</dbReference>
<dbReference type="KEGG" id="hty:BN2458_PEG0196"/>
<evidence type="ECO:0000313" key="3">
    <source>
        <dbReference type="EMBL" id="CUU39083.1"/>
    </source>
</evidence>
<keyword evidence="3" id="KW-0645">Protease</keyword>
<dbReference type="EMBL" id="LN907858">
    <property type="protein sequence ID" value="CUU39083.1"/>
    <property type="molecule type" value="Genomic_DNA"/>
</dbReference>
<dbReference type="PANTHER" id="PTHR11851">
    <property type="entry name" value="METALLOPROTEASE"/>
    <property type="match status" value="1"/>
</dbReference>
<dbReference type="Proteomes" id="UP000064525">
    <property type="component" value="Chromosome I"/>
</dbReference>
<dbReference type="InterPro" id="IPR007863">
    <property type="entry name" value="Peptidase_M16_C"/>
</dbReference>
<dbReference type="GO" id="GO:0008233">
    <property type="term" value="F:peptidase activity"/>
    <property type="evidence" value="ECO:0007669"/>
    <property type="project" value="UniProtKB-KW"/>
</dbReference>
<feature type="domain" description="Peptidase M16 C-terminal" evidence="2">
    <location>
        <begin position="202"/>
        <end position="376"/>
    </location>
</feature>
<dbReference type="InterPro" id="IPR011249">
    <property type="entry name" value="Metalloenz_LuxS/M16"/>
</dbReference>
<gene>
    <name evidence="3" type="ORF">BN2458_PEG0196</name>
</gene>
<dbReference type="GO" id="GO:0006508">
    <property type="term" value="P:proteolysis"/>
    <property type="evidence" value="ECO:0007669"/>
    <property type="project" value="UniProtKB-KW"/>
</dbReference>
<keyword evidence="3" id="KW-0378">Hydrolase</keyword>
<dbReference type="InterPro" id="IPR011765">
    <property type="entry name" value="Pept_M16_N"/>
</dbReference>
<proteinExistence type="predicted"/>
<evidence type="ECO:0000259" key="2">
    <source>
        <dbReference type="Pfam" id="PF05193"/>
    </source>
</evidence>
<dbReference type="GO" id="GO:0046872">
    <property type="term" value="F:metal ion binding"/>
    <property type="evidence" value="ECO:0007669"/>
    <property type="project" value="InterPro"/>
</dbReference>
<reference evidence="4" key="1">
    <citation type="submission" date="2015-11" db="EMBL/GenBank/DDBJ databases">
        <authorList>
            <person name="Anvar S.Y."/>
        </authorList>
    </citation>
    <scope>NUCLEOTIDE SEQUENCE [LARGE SCALE GENOMIC DNA]</scope>
</reference>
<dbReference type="Pfam" id="PF00675">
    <property type="entry name" value="Peptidase_M16"/>
    <property type="match status" value="1"/>
</dbReference>
<dbReference type="Pfam" id="PF05193">
    <property type="entry name" value="Peptidase_M16_C"/>
    <property type="match status" value="1"/>
</dbReference>
<evidence type="ECO:0000313" key="4">
    <source>
        <dbReference type="Proteomes" id="UP000064525"/>
    </source>
</evidence>
<organism evidence="3 4">
    <name type="scientific">Helicobacter typhlonius</name>
    <dbReference type="NCBI Taxonomy" id="76936"/>
    <lineage>
        <taxon>Bacteria</taxon>
        <taxon>Pseudomonadati</taxon>
        <taxon>Campylobacterota</taxon>
        <taxon>Epsilonproteobacteria</taxon>
        <taxon>Campylobacterales</taxon>
        <taxon>Helicobacteraceae</taxon>
        <taxon>Helicobacter</taxon>
    </lineage>
</organism>
<dbReference type="InterPro" id="IPR050361">
    <property type="entry name" value="MPP/UQCRC_Complex"/>
</dbReference>
<evidence type="ECO:0000259" key="1">
    <source>
        <dbReference type="Pfam" id="PF00675"/>
    </source>
</evidence>
<dbReference type="PATRIC" id="fig|76936.10.peg.191"/>